<dbReference type="RefSeq" id="WP_284327939.1">
    <property type="nucleotide sequence ID" value="NZ_BSUN01000001.1"/>
</dbReference>
<evidence type="ECO:0000256" key="1">
    <source>
        <dbReference type="SAM" id="MobiDB-lite"/>
    </source>
</evidence>
<name>A0ABQ6IF57_9MICO</name>
<keyword evidence="2" id="KW-1133">Transmembrane helix</keyword>
<evidence type="ECO:0000256" key="2">
    <source>
        <dbReference type="SAM" id="Phobius"/>
    </source>
</evidence>
<gene>
    <name evidence="3" type="ORF">GCM10025876_15730</name>
</gene>
<feature type="transmembrane region" description="Helical" evidence="2">
    <location>
        <begin position="71"/>
        <end position="92"/>
    </location>
</feature>
<dbReference type="Proteomes" id="UP001157125">
    <property type="component" value="Unassembled WGS sequence"/>
</dbReference>
<organism evidence="3 4">
    <name type="scientific">Demequina litorisediminis</name>
    <dbReference type="NCBI Taxonomy" id="1849022"/>
    <lineage>
        <taxon>Bacteria</taxon>
        <taxon>Bacillati</taxon>
        <taxon>Actinomycetota</taxon>
        <taxon>Actinomycetes</taxon>
        <taxon>Micrococcales</taxon>
        <taxon>Demequinaceae</taxon>
        <taxon>Demequina</taxon>
    </lineage>
</organism>
<protein>
    <submittedName>
        <fullName evidence="3">Uncharacterized protein</fullName>
    </submittedName>
</protein>
<evidence type="ECO:0000313" key="4">
    <source>
        <dbReference type="Proteomes" id="UP001157125"/>
    </source>
</evidence>
<dbReference type="EMBL" id="BSUN01000001">
    <property type="protein sequence ID" value="GMA35369.1"/>
    <property type="molecule type" value="Genomic_DNA"/>
</dbReference>
<keyword evidence="4" id="KW-1185">Reference proteome</keyword>
<feature type="transmembrane region" description="Helical" evidence="2">
    <location>
        <begin position="37"/>
        <end position="59"/>
    </location>
</feature>
<reference evidence="4" key="1">
    <citation type="journal article" date="2019" name="Int. J. Syst. Evol. Microbiol.">
        <title>The Global Catalogue of Microorganisms (GCM) 10K type strain sequencing project: providing services to taxonomists for standard genome sequencing and annotation.</title>
        <authorList>
            <consortium name="The Broad Institute Genomics Platform"/>
            <consortium name="The Broad Institute Genome Sequencing Center for Infectious Disease"/>
            <person name="Wu L."/>
            <person name="Ma J."/>
        </authorList>
    </citation>
    <scope>NUCLEOTIDE SEQUENCE [LARGE SCALE GENOMIC DNA]</scope>
    <source>
        <strain evidence="4">NBRC 112299</strain>
    </source>
</reference>
<accession>A0ABQ6IF57</accession>
<keyword evidence="2" id="KW-0472">Membrane</keyword>
<feature type="region of interest" description="Disordered" evidence="1">
    <location>
        <begin position="1"/>
        <end position="20"/>
    </location>
</feature>
<evidence type="ECO:0000313" key="3">
    <source>
        <dbReference type="EMBL" id="GMA35369.1"/>
    </source>
</evidence>
<proteinExistence type="predicted"/>
<sequence length="120" mass="12120">MSEQQPSPEPDEQAAPADFDAADRQVIPASVRRAPKFAPFIATGAIIGVVAGLLCGFLLPNSTGVGRGTVALLVASGFAVLGVVIGGVIAVMQDRGTPRELKAMKEAEASRASDGDASGS</sequence>
<keyword evidence="2" id="KW-0812">Transmembrane</keyword>
<comment type="caution">
    <text evidence="3">The sequence shown here is derived from an EMBL/GenBank/DDBJ whole genome shotgun (WGS) entry which is preliminary data.</text>
</comment>